<keyword evidence="2" id="KW-0378">Hydrolase</keyword>
<dbReference type="InterPro" id="IPR004843">
    <property type="entry name" value="Calcineurin-like_PHP"/>
</dbReference>
<dbReference type="GO" id="GO:0016787">
    <property type="term" value="F:hydrolase activity"/>
    <property type="evidence" value="ECO:0007669"/>
    <property type="project" value="UniProtKB-KW"/>
</dbReference>
<sequence length="265" mass="28749">MTIRLVHLSDVHFGAEDREASESAVVMAHSFSPDAVIVSGDVTAAGRPREFRQAQTWLARLPSPRFVTPGNHDVPYWNLPLRIFAPFARYHRFIGPVSVTAINLPGLAVRGVNTSRGAQFRSDWSKGAVNLDALRQSALELKAAATALKVLVCHHPLIEARPTVMTGGVYRAAAASVLLAQAGIDLILTGHVHDPFAVSLQPQGGRTYAIGAGTLSLRSRGAPPSYSTIEADALSIKIQAWGWTGSDFEPFKAWLLPRRNYRNNP</sequence>
<dbReference type="SUPFAM" id="SSF56300">
    <property type="entry name" value="Metallo-dependent phosphatases"/>
    <property type="match status" value="1"/>
</dbReference>
<keyword evidence="7" id="KW-1185">Reference proteome</keyword>
<evidence type="ECO:0000256" key="1">
    <source>
        <dbReference type="ARBA" id="ARBA00022723"/>
    </source>
</evidence>
<dbReference type="Pfam" id="PF00149">
    <property type="entry name" value="Metallophos"/>
    <property type="match status" value="1"/>
</dbReference>
<keyword evidence="3" id="KW-0408">Iron</keyword>
<accession>A0A1I4ANJ4</accession>
<dbReference type="RefSeq" id="WP_175492598.1">
    <property type="nucleotide sequence ID" value="NZ_FOSN01000011.1"/>
</dbReference>
<dbReference type="EMBL" id="FOSN01000011">
    <property type="protein sequence ID" value="SFK58078.1"/>
    <property type="molecule type" value="Genomic_DNA"/>
</dbReference>
<evidence type="ECO:0000259" key="5">
    <source>
        <dbReference type="Pfam" id="PF00149"/>
    </source>
</evidence>
<name>A0A1I4ANJ4_9HYPH</name>
<evidence type="ECO:0000256" key="4">
    <source>
        <dbReference type="ARBA" id="ARBA00025742"/>
    </source>
</evidence>
<feature type="domain" description="Calcineurin-like phosphoesterase" evidence="5">
    <location>
        <begin position="3"/>
        <end position="195"/>
    </location>
</feature>
<dbReference type="PANTHER" id="PTHR42988:SF2">
    <property type="entry name" value="CYCLIC NUCLEOTIDE PHOSPHODIESTERASE CBUA0032-RELATED"/>
    <property type="match status" value="1"/>
</dbReference>
<gene>
    <name evidence="6" type="ORF">SAMN05444581_11119</name>
</gene>
<organism evidence="6 7">
    <name type="scientific">Methylocapsa palsarum</name>
    <dbReference type="NCBI Taxonomy" id="1612308"/>
    <lineage>
        <taxon>Bacteria</taxon>
        <taxon>Pseudomonadati</taxon>
        <taxon>Pseudomonadota</taxon>
        <taxon>Alphaproteobacteria</taxon>
        <taxon>Hyphomicrobiales</taxon>
        <taxon>Beijerinckiaceae</taxon>
        <taxon>Methylocapsa</taxon>
    </lineage>
</organism>
<dbReference type="Gene3D" id="3.60.21.10">
    <property type="match status" value="1"/>
</dbReference>
<keyword evidence="1" id="KW-0479">Metal-binding</keyword>
<dbReference type="PANTHER" id="PTHR42988">
    <property type="entry name" value="PHOSPHOHYDROLASE"/>
    <property type="match status" value="1"/>
</dbReference>
<dbReference type="STRING" id="1612308.SAMN05444581_11119"/>
<evidence type="ECO:0000256" key="2">
    <source>
        <dbReference type="ARBA" id="ARBA00022801"/>
    </source>
</evidence>
<dbReference type="Proteomes" id="UP000198755">
    <property type="component" value="Unassembled WGS sequence"/>
</dbReference>
<proteinExistence type="inferred from homology"/>
<dbReference type="InterPro" id="IPR050884">
    <property type="entry name" value="CNP_phosphodiesterase-III"/>
</dbReference>
<comment type="similarity">
    <text evidence="4">Belongs to the cyclic nucleotide phosphodiesterase class-III family.</text>
</comment>
<evidence type="ECO:0000256" key="3">
    <source>
        <dbReference type="ARBA" id="ARBA00023004"/>
    </source>
</evidence>
<reference evidence="6 7" key="1">
    <citation type="submission" date="2016-10" db="EMBL/GenBank/DDBJ databases">
        <authorList>
            <person name="de Groot N.N."/>
        </authorList>
    </citation>
    <scope>NUCLEOTIDE SEQUENCE [LARGE SCALE GENOMIC DNA]</scope>
    <source>
        <strain evidence="6 7">NE2</strain>
    </source>
</reference>
<protein>
    <submittedName>
        <fullName evidence="6">3',5'-cyclic AMP phosphodiesterase CpdA</fullName>
    </submittedName>
</protein>
<evidence type="ECO:0000313" key="6">
    <source>
        <dbReference type="EMBL" id="SFK58078.1"/>
    </source>
</evidence>
<evidence type="ECO:0000313" key="7">
    <source>
        <dbReference type="Proteomes" id="UP000198755"/>
    </source>
</evidence>
<dbReference type="GO" id="GO:0046872">
    <property type="term" value="F:metal ion binding"/>
    <property type="evidence" value="ECO:0007669"/>
    <property type="project" value="UniProtKB-KW"/>
</dbReference>
<dbReference type="InterPro" id="IPR029052">
    <property type="entry name" value="Metallo-depent_PP-like"/>
</dbReference>
<dbReference type="AlphaFoldDB" id="A0A1I4ANJ4"/>